<proteinExistence type="predicted"/>
<gene>
    <name evidence="2" type="ORF">Micbo1qcDRAFT_166817</name>
</gene>
<accession>A0A136ITQ7</accession>
<dbReference type="Proteomes" id="UP000070501">
    <property type="component" value="Unassembled WGS sequence"/>
</dbReference>
<evidence type="ECO:0000313" key="3">
    <source>
        <dbReference type="Proteomes" id="UP000070501"/>
    </source>
</evidence>
<name>A0A136ITQ7_9PEZI</name>
<dbReference type="AlphaFoldDB" id="A0A136ITQ7"/>
<dbReference type="InParanoid" id="A0A136ITQ7"/>
<evidence type="ECO:0000256" key="1">
    <source>
        <dbReference type="SAM" id="MobiDB-lite"/>
    </source>
</evidence>
<organism evidence="2 3">
    <name type="scientific">Microdochium bolleyi</name>
    <dbReference type="NCBI Taxonomy" id="196109"/>
    <lineage>
        <taxon>Eukaryota</taxon>
        <taxon>Fungi</taxon>
        <taxon>Dikarya</taxon>
        <taxon>Ascomycota</taxon>
        <taxon>Pezizomycotina</taxon>
        <taxon>Sordariomycetes</taxon>
        <taxon>Xylariomycetidae</taxon>
        <taxon>Xylariales</taxon>
        <taxon>Microdochiaceae</taxon>
        <taxon>Microdochium</taxon>
    </lineage>
</organism>
<keyword evidence="3" id="KW-1185">Reference proteome</keyword>
<dbReference type="EMBL" id="KQ964259">
    <property type="protein sequence ID" value="KXJ88176.1"/>
    <property type="molecule type" value="Genomic_DNA"/>
</dbReference>
<feature type="region of interest" description="Disordered" evidence="1">
    <location>
        <begin position="29"/>
        <end position="85"/>
    </location>
</feature>
<evidence type="ECO:0000313" key="2">
    <source>
        <dbReference type="EMBL" id="KXJ88176.1"/>
    </source>
</evidence>
<reference evidence="3" key="1">
    <citation type="submission" date="2016-02" db="EMBL/GenBank/DDBJ databases">
        <title>Draft genome sequence of Microdochium bolleyi, a fungal endophyte of beachgrass.</title>
        <authorList>
            <consortium name="DOE Joint Genome Institute"/>
            <person name="David A.S."/>
            <person name="May G."/>
            <person name="Haridas S."/>
            <person name="Lim J."/>
            <person name="Wang M."/>
            <person name="Labutti K."/>
            <person name="Lipzen A."/>
            <person name="Barry K."/>
            <person name="Grigoriev I.V."/>
        </authorList>
    </citation>
    <scope>NUCLEOTIDE SEQUENCE [LARGE SCALE GENOMIC DNA]</scope>
    <source>
        <strain evidence="3">J235TASD1</strain>
    </source>
</reference>
<feature type="non-terminal residue" evidence="2">
    <location>
        <position position="85"/>
    </location>
</feature>
<protein>
    <submittedName>
        <fullName evidence="2">Uncharacterized protein</fullName>
    </submittedName>
</protein>
<sequence>MGSRCCKVCSEAPQHLASCIMSLPRPPDVANNTAAASAPRTDSRLSATATDSTTHRSFNDNATFRLHDSSAPQQTRAVSTHHTRL</sequence>